<dbReference type="PANTHER" id="PTHR11219:SF69">
    <property type="entry name" value="TENEURIN-A"/>
    <property type="match status" value="1"/>
</dbReference>
<dbReference type="InterPro" id="IPR000742">
    <property type="entry name" value="EGF"/>
</dbReference>
<dbReference type="GO" id="GO:0008045">
    <property type="term" value="P:motor neuron axon guidance"/>
    <property type="evidence" value="ECO:0007669"/>
    <property type="project" value="TreeGrafter"/>
</dbReference>
<feature type="disulfide bond" evidence="11">
    <location>
        <begin position="640"/>
        <end position="649"/>
    </location>
</feature>
<dbReference type="GO" id="GO:0005886">
    <property type="term" value="C:plasma membrane"/>
    <property type="evidence" value="ECO:0007669"/>
    <property type="project" value="UniProtKB-SubCell"/>
</dbReference>
<dbReference type="Pfam" id="PF24329">
    <property type="entry name" value="FN-plug_TEN1-4"/>
    <property type="match status" value="1"/>
</dbReference>
<evidence type="ECO:0000256" key="4">
    <source>
        <dbReference type="ARBA" id="ARBA00022475"/>
    </source>
</evidence>
<feature type="domain" description="EGF-like" evidence="14">
    <location>
        <begin position="683"/>
        <end position="715"/>
    </location>
</feature>
<dbReference type="InterPro" id="IPR008969">
    <property type="entry name" value="CarboxyPept-like_regulatory"/>
</dbReference>
<keyword evidence="7" id="KW-0677">Repeat</keyword>
<gene>
    <name evidence="16" type="ORF">JXQ802_LOCUS7948</name>
    <name evidence="15" type="ORF">PYM288_LOCUS32</name>
</gene>
<feature type="disulfide bond" evidence="11">
    <location>
        <begin position="705"/>
        <end position="714"/>
    </location>
</feature>
<dbReference type="InterPro" id="IPR051216">
    <property type="entry name" value="Teneurin"/>
</dbReference>
<evidence type="ECO:0000313" key="16">
    <source>
        <dbReference type="EMBL" id="CAF0876810.1"/>
    </source>
</evidence>
<dbReference type="PROSITE" id="PS00022">
    <property type="entry name" value="EGF_1"/>
    <property type="match status" value="5"/>
</dbReference>
<dbReference type="Gene3D" id="2.10.25.10">
    <property type="entry name" value="Laminin"/>
    <property type="match status" value="7"/>
</dbReference>
<evidence type="ECO:0000256" key="2">
    <source>
        <dbReference type="ARBA" id="ARBA00004236"/>
    </source>
</evidence>
<dbReference type="Gene3D" id="2.180.10.10">
    <property type="entry name" value="RHS repeat-associated core"/>
    <property type="match status" value="1"/>
</dbReference>
<dbReference type="Pfam" id="PF25020">
    <property type="entry name" value="TTR_TEN1-4"/>
    <property type="match status" value="1"/>
</dbReference>
<dbReference type="InterPro" id="IPR056823">
    <property type="entry name" value="TEN-like_YD-shell"/>
</dbReference>
<sequence length="2759" mass="321697">MHVSICSNESIKQSRFDDQIMTTSRTSMVNIHCPPSSSHGWQVESGYYSDSYNNSSSSMSNTKQQTSIQYSVHPTSSSCCTSLIPPPPSTNLFHRSSCHKRHHQTTKDIILCSCTHHPYLQHKINVNNNPNVTTNAALLCTIDRCIHSNTNMKPISEHYIEQSNSSLNDSNTSPPITSNDDEESGSHSGMDSTVLSPLLTPPQIPPPLPPPHPPMIPVDHTTLLSQIKTTTRNSILLCGDNTSTTTNAYMADSGFDSSSSHAVAPSAPPPIPSSTPCTAFMIQTQTGNALLIPHAQGTLMSSSTIDPNGSNINNGTLPLRSSAYSCPNSTQLTTTMSTIDRPHSNLSNVYQTIDADSFRNNCYVYPLDHHHHHSHSHIRCNCDSTTYNEQTTTTTRQSTHSPCPLFNNSSCRLKKRKTDENYFQRNFFSWKTIAIIFILTTLCFLISTIYLSIMHFYHPTFREINLTQPKIRQQNLFYGKTTRFIRIGDKIKETIDSQSSTQLQFYIERTTSIQFNFTANRQANFGIYGKRSNSPSLTQFDFFHSFHENPQQQQQHHLVRRSLSQNRTSQIYITNFNDEQLILLFNELLTTGLWYITIINDGLFKEKFQLSIEHIDQKNERTCLNNCNNHGICQHGICICYPSYTGSDCSIAQCTDLCSGHGVIEYGQCRCQEGWHGAECQLMSNQCEISNCNNRGTCIAGQCVCQSGYQGKFCEQISCQNVNCSDHGICIEGKCRCFHGYTNDDCSLLIHSQCDNRCSEHGQYVDYPKSMCICDNNWTGEDCSQPKCNIDCGIHGKCSMNNKDKCQCDDGWIGENCMKKICSRLCKQCDNNGTCLCQNGYTGRYCQIDACPNNCNGHGECKINKCICHTNWFGPECQFTIENNCNDQIDNDNDGLIDCLDPDCCSSSRCQSTIECISRTTAKDILLRRQAPSPSASFFERMQFLIQEDGLQTSSIYTSFNERRASVIRGQIFYKKFLPLNGVKVQVFNNPNQGYTISDKDGFFNLLINGGGSVLIQFIRQPFQTKQYAFIVPWNTFLHIGYIYMDEIIENNMCHRNLSEILQPKLWDTSLDRSFITNNKFDYAYTLGSQIIRQSISIDKNDLPIKFIYLSSSSTRRYQSILTIVLTGDYIDDDLIQIHLSISIEGIFFMKKFHADTNLIYEYEWSRRNAYDQNVHGLAEAIVSIGYEYVNCNQIDWYRKSVKITGQDIPTANIGGWTFNVHHKLNIQSGILHKGDGTNMLLTDSPLQFSTLIGMRDQSRSIDCRNCYENPALLTKLLNPTSLTVSNDGTIYIGDLNIIWMYRSTNNLVKPVLELNEQYTYKYYLTTDPVDGRLYISDYHRRQIIRLIKTDSIENLKQNYEIVVGDGHYCTLDLIYNITCGDEQLAKHVSLSYPKGLTIDRYGTIYFIDGQRIRKLSIDNSHVTNLIGSYEYQIDYHKQLSCNRTYSLDQFKLYNPTTLHIHPLDGDLYVLDDMYLYRIRINFNLIEIILGQSLNCLNNENFIQLNNPIDFSFNYQGDLFILEKFKPFIRVLRSSNNQLENLNLNLNNIKINLASIINYPDGSIILTNIPSKEIFKLKSISLTNEDEQNNGLNIHSTDKNEIYVFNRVGQHRATIDALTGETIFNFTYDSPQNAYGKLESINYRNGKSLLLKYDYAMRINDIIQMPSGNKLKINFSKQKFFSYIIDDNGLSTQFLYDNGLLTGIIKNNIIRNHFIYNKAGHIQQIIHEDGYYNELITSANHSFYRIDIINPNENTTYLMSKSKTIQLKNNKPRLIRRDLSNSTIVISTLNPLVKLISSSNRSLTLKSRHQTIEFNSTFQFSNSLIYSVLPYDNEQIRSCHLKINNNIVLTMLFDHFEKKLIIQDYKQNEILTMMYSDKYRLKSINTRGFLPISYTYKDNDQKLSSWKIGLYYEEFLYDTRGRLIEIQRFNDLASIKYSYGNGEQPVGITYGSQSSVMLRKDSTGSITGIIMPNQAEHTIEYRTYFNGYRLIYSGLHTQIWEYDSKSNLQRIYFPFQRIITYKYDENNRLIYSFTDGCKISYKYLNFQKQIHIEYPRGQIYEQIYEYNNNNSLLNNFIDYYYDKYSYIILFIKYNTINSFELRLIFSKEYHRNFLENYSTIYQLNYTLNYNENFGYLQSSTFIRLTYPTIYECYIKDNLNFITISRRIDEYKRLKEINFNYKNQKRLNMEFIYNNKQLLLEQIKISLNELEKYTYIYEYDYLKRLINIKKNQNSIDYYQYDLNNNLNLTKSYQSIQYNQWNQIIQIITNDNLTLNYKYDLNGFLHIISNNKLYLFNSYGLLIKYKYNQLIIDYIYDNEQRLIMKLYPLTGYYLRFIYGNQQQRKLITHIYNSQLKFMTIIHYDNQNNLIGFEQNDKKFFILTDSIGSPLFIYDNNGLLIQEKFYGLYGQILTEKNFQDKIFFPFGYAGLLIDEDLNCAFEKFHGKLYDLNLGRYLVPNFPLTWINKQTYLPNINNPLNDMNLYKINDEIYNINEIFFQRLHQNDILSQLQNLNYDFTNLYDSMLSSPYFNNQNTILEDNSLIYSSFFSYFNEHYTINYPNKFTYSIAHIQNENDFWINRTLSINSNNQIEFISFTLYDDLFSILFNQSYLIPYRQQNHIYVLQNLNSYQQLKSYLNQPLFHQFKINIRQQTNINNLIDMDLIISNTTIFHIKFGSTYDDEYQYLIDNNLSQMIKNVWQYERTYLMENFRLYYLYTWSQNEIDELISNGYLTNYTIVYRYDPLIYPEIIDDPTNFIFKMKT</sequence>
<evidence type="ECO:0000256" key="13">
    <source>
        <dbReference type="SAM" id="Phobius"/>
    </source>
</evidence>
<evidence type="ECO:0000313" key="17">
    <source>
        <dbReference type="Proteomes" id="UP000663870"/>
    </source>
</evidence>
<feature type="domain" description="EGF-like" evidence="14">
    <location>
        <begin position="619"/>
        <end position="650"/>
    </location>
</feature>
<dbReference type="EMBL" id="CAJNOH010000001">
    <property type="protein sequence ID" value="CAF0719526.1"/>
    <property type="molecule type" value="Genomic_DNA"/>
</dbReference>
<feature type="transmembrane region" description="Helical" evidence="13">
    <location>
        <begin position="433"/>
        <end position="457"/>
    </location>
</feature>
<comment type="subcellular location">
    <subcellularLocation>
        <location evidence="2">Cell membrane</location>
    </subcellularLocation>
    <subcellularLocation>
        <location evidence="1">Membrane</location>
        <topology evidence="1">Single-pass membrane protein</topology>
    </subcellularLocation>
</comment>
<keyword evidence="9 13" id="KW-0472">Membrane</keyword>
<evidence type="ECO:0000313" key="15">
    <source>
        <dbReference type="EMBL" id="CAF0719526.1"/>
    </source>
</evidence>
<dbReference type="Pfam" id="PF25021">
    <property type="entry name" value="TEN_NHL"/>
    <property type="match status" value="1"/>
</dbReference>
<feature type="disulfide bond" evidence="11">
    <location>
        <begin position="623"/>
        <end position="633"/>
    </location>
</feature>
<evidence type="ECO:0000256" key="3">
    <source>
        <dbReference type="ARBA" id="ARBA00009385"/>
    </source>
</evidence>
<evidence type="ECO:0000256" key="9">
    <source>
        <dbReference type="ARBA" id="ARBA00023136"/>
    </source>
</evidence>
<feature type="domain" description="EGF-like" evidence="14">
    <location>
        <begin position="750"/>
        <end position="784"/>
    </location>
</feature>
<evidence type="ECO:0000256" key="5">
    <source>
        <dbReference type="ARBA" id="ARBA00022536"/>
    </source>
</evidence>
<reference evidence="16" key="1">
    <citation type="submission" date="2021-02" db="EMBL/GenBank/DDBJ databases">
        <authorList>
            <person name="Nowell W R."/>
        </authorList>
    </citation>
    <scope>NUCLEOTIDE SEQUENCE</scope>
</reference>
<dbReference type="Pfam" id="PF25024">
    <property type="entry name" value="EGF_TEN"/>
    <property type="match status" value="1"/>
</dbReference>
<keyword evidence="17" id="KW-1185">Reference proteome</keyword>
<protein>
    <recommendedName>
        <fullName evidence="14">EGF-like domain-containing protein</fullName>
    </recommendedName>
</protein>
<dbReference type="Proteomes" id="UP000663854">
    <property type="component" value="Unassembled WGS sequence"/>
</dbReference>
<dbReference type="Pfam" id="PF23093">
    <property type="entry name" value="GBD_Tenm3"/>
    <property type="match status" value="1"/>
</dbReference>
<evidence type="ECO:0000256" key="11">
    <source>
        <dbReference type="PROSITE-ProRule" id="PRU00076"/>
    </source>
</evidence>
<dbReference type="Pfam" id="PF25023">
    <property type="entry name" value="TEN_YD-shell"/>
    <property type="match status" value="1"/>
</dbReference>
<comment type="similarity">
    <text evidence="3">Belongs to the tenascin family. Teneurin subfamily.</text>
</comment>
<accession>A0A813XIV8</accession>
<keyword evidence="10 11" id="KW-1015">Disulfide bond</keyword>
<dbReference type="InterPro" id="IPR028916">
    <property type="entry name" value="Tox-GHH_dom"/>
</dbReference>
<dbReference type="InterPro" id="IPR056820">
    <property type="entry name" value="TEN_TTR-like"/>
</dbReference>
<dbReference type="SUPFAM" id="SSF101898">
    <property type="entry name" value="NHL repeat"/>
    <property type="match status" value="1"/>
</dbReference>
<dbReference type="SUPFAM" id="SSF49464">
    <property type="entry name" value="Carboxypeptidase regulatory domain-like"/>
    <property type="match status" value="1"/>
</dbReference>
<keyword evidence="8 13" id="KW-1133">Transmembrane helix</keyword>
<dbReference type="InterPro" id="IPR011042">
    <property type="entry name" value="6-blade_b-propeller_TolB-like"/>
</dbReference>
<feature type="region of interest" description="Disordered" evidence="12">
    <location>
        <begin position="162"/>
        <end position="214"/>
    </location>
</feature>
<dbReference type="Proteomes" id="UP000663870">
    <property type="component" value="Unassembled WGS sequence"/>
</dbReference>
<feature type="disulfide bond" evidence="11">
    <location>
        <begin position="774"/>
        <end position="783"/>
    </location>
</feature>
<comment type="caution">
    <text evidence="16">The sequence shown here is derived from an EMBL/GenBank/DDBJ whole genome shotgun (WGS) entry which is preliminary data.</text>
</comment>
<dbReference type="SMART" id="SM00181">
    <property type="entry name" value="EGF"/>
    <property type="match status" value="8"/>
</dbReference>
<dbReference type="Pfam" id="PF15636">
    <property type="entry name" value="Tox-GHH"/>
    <property type="match status" value="1"/>
</dbReference>
<evidence type="ECO:0000256" key="7">
    <source>
        <dbReference type="ARBA" id="ARBA00022737"/>
    </source>
</evidence>
<evidence type="ECO:0000259" key="14">
    <source>
        <dbReference type="PROSITE" id="PS50026"/>
    </source>
</evidence>
<organism evidence="16 17">
    <name type="scientific">Rotaria sordida</name>
    <dbReference type="NCBI Taxonomy" id="392033"/>
    <lineage>
        <taxon>Eukaryota</taxon>
        <taxon>Metazoa</taxon>
        <taxon>Spiralia</taxon>
        <taxon>Gnathifera</taxon>
        <taxon>Rotifera</taxon>
        <taxon>Eurotatoria</taxon>
        <taxon>Bdelloidea</taxon>
        <taxon>Philodinida</taxon>
        <taxon>Philodinidae</taxon>
        <taxon>Rotaria</taxon>
    </lineage>
</organism>
<dbReference type="PROSITE" id="PS01186">
    <property type="entry name" value="EGF_2"/>
    <property type="match status" value="2"/>
</dbReference>
<evidence type="ECO:0000256" key="10">
    <source>
        <dbReference type="ARBA" id="ARBA00023157"/>
    </source>
</evidence>
<dbReference type="PROSITE" id="PS50026">
    <property type="entry name" value="EGF_3"/>
    <property type="match status" value="3"/>
</dbReference>
<feature type="compositionally biased region" description="Polar residues" evidence="12">
    <location>
        <begin position="162"/>
        <end position="178"/>
    </location>
</feature>
<dbReference type="InterPro" id="IPR057627">
    <property type="entry name" value="FN-plug_TEN1-4"/>
</dbReference>
<dbReference type="InterPro" id="IPR056822">
    <property type="entry name" value="TEN_NHL"/>
</dbReference>
<dbReference type="EMBL" id="CAJNOL010000136">
    <property type="protein sequence ID" value="CAF0876810.1"/>
    <property type="molecule type" value="Genomic_DNA"/>
</dbReference>
<keyword evidence="4" id="KW-1003">Cell membrane</keyword>
<dbReference type="PANTHER" id="PTHR11219">
    <property type="entry name" value="TENEURIN AND N-ACETYLGLUCOSAMINE-1-PHOSPHODIESTER ALPHA-N-ACETYLGLUCOSAMINIDASE"/>
    <property type="match status" value="1"/>
</dbReference>
<name>A0A813XIV8_9BILA</name>
<evidence type="ECO:0000256" key="1">
    <source>
        <dbReference type="ARBA" id="ARBA00004167"/>
    </source>
</evidence>
<evidence type="ECO:0000256" key="8">
    <source>
        <dbReference type="ARBA" id="ARBA00022989"/>
    </source>
</evidence>
<feature type="compositionally biased region" description="Pro residues" evidence="12">
    <location>
        <begin position="199"/>
        <end position="214"/>
    </location>
</feature>
<evidence type="ECO:0000256" key="6">
    <source>
        <dbReference type="ARBA" id="ARBA00022692"/>
    </source>
</evidence>
<keyword evidence="5 11" id="KW-0245">EGF-like domain</keyword>
<dbReference type="InterPro" id="IPR057629">
    <property type="entry name" value="Teneurin1-4_GBD"/>
</dbReference>
<dbReference type="Gene3D" id="2.120.10.30">
    <property type="entry name" value="TolB, C-terminal domain"/>
    <property type="match status" value="1"/>
</dbReference>
<evidence type="ECO:0000256" key="12">
    <source>
        <dbReference type="SAM" id="MobiDB-lite"/>
    </source>
</evidence>
<comment type="caution">
    <text evidence="11">Lacks conserved residue(s) required for the propagation of feature annotation.</text>
</comment>
<proteinExistence type="inferred from homology"/>
<keyword evidence="6 13" id="KW-0812">Transmembrane</keyword>